<gene>
    <name evidence="3" type="ORF">HHL15_05560</name>
</gene>
<protein>
    <recommendedName>
        <fullName evidence="2">Chemotaxis methyl-accepting receptor HlyB-like 4HB MCP domain-containing protein</fullName>
    </recommendedName>
</protein>
<keyword evidence="1" id="KW-0812">Transmembrane</keyword>
<evidence type="ECO:0000256" key="1">
    <source>
        <dbReference type="SAM" id="Phobius"/>
    </source>
</evidence>
<evidence type="ECO:0000259" key="2">
    <source>
        <dbReference type="Pfam" id="PF12729"/>
    </source>
</evidence>
<keyword evidence="1" id="KW-0472">Membrane</keyword>
<proteinExistence type="predicted"/>
<evidence type="ECO:0000313" key="4">
    <source>
        <dbReference type="Proteomes" id="UP000580043"/>
    </source>
</evidence>
<evidence type="ECO:0000313" key="3">
    <source>
        <dbReference type="EMBL" id="NML25198.1"/>
    </source>
</evidence>
<organism evidence="3 4">
    <name type="scientific">Zoogloea dura</name>
    <dbReference type="NCBI Taxonomy" id="2728840"/>
    <lineage>
        <taxon>Bacteria</taxon>
        <taxon>Pseudomonadati</taxon>
        <taxon>Pseudomonadota</taxon>
        <taxon>Betaproteobacteria</taxon>
        <taxon>Rhodocyclales</taxon>
        <taxon>Zoogloeaceae</taxon>
        <taxon>Zoogloea</taxon>
    </lineage>
</organism>
<dbReference type="InterPro" id="IPR024478">
    <property type="entry name" value="HlyB_4HB_MCP"/>
</dbReference>
<feature type="transmembrane region" description="Helical" evidence="1">
    <location>
        <begin position="184"/>
        <end position="205"/>
    </location>
</feature>
<sequence length="400" mass="43211">MSESIRIGRRILLLVVASVSLLLALLVSSLILAFHMNAQVTTLTGNVIPSLETINGVAVKFASIRATILRYMLAPDEADRMEQARKLMFFRQGLDRDLAHYESDFVVDPREKALLQQVRDAVQAFDARQYEILAVSAQAQDVRAALAETQLPLGQVSEALRRHHDYSFQLAADAVDASRHSARLGSAAMVLLSLLAAVPLLVFAYRIRDAVAEMAEGFQGRLVDLREHGTQVAAAAADLLLVSRKLSELADGQSIQAEQMRATADDLEIGIPGVHDRLAEAREQVARTARTLSRMKDALDSLVLNAGQARPGPSDELLRQTVALFGDLEADVGRSGAVMLATGVTVEAQCRNTMLLIQQSGKVARLVVENTAIAANASASALGLFSIARVMNDELGRRAA</sequence>
<keyword evidence="1" id="KW-1133">Transmembrane helix</keyword>
<name>A0A848FZ60_9RHOO</name>
<comment type="caution">
    <text evidence="3">The sequence shown here is derived from an EMBL/GenBank/DDBJ whole genome shotgun (WGS) entry which is preliminary data.</text>
</comment>
<reference evidence="3 4" key="1">
    <citation type="submission" date="2020-04" db="EMBL/GenBank/DDBJ databases">
        <title>Zoogloea sp. G-4-1-14 isolated from soil.</title>
        <authorList>
            <person name="Dahal R.H."/>
        </authorList>
    </citation>
    <scope>NUCLEOTIDE SEQUENCE [LARGE SCALE GENOMIC DNA]</scope>
    <source>
        <strain evidence="3 4">G-4-1-14</strain>
    </source>
</reference>
<dbReference type="EMBL" id="JABBGA010000003">
    <property type="protein sequence ID" value="NML25198.1"/>
    <property type="molecule type" value="Genomic_DNA"/>
</dbReference>
<dbReference type="RefSeq" id="WP_169144839.1">
    <property type="nucleotide sequence ID" value="NZ_JABBGA010000003.1"/>
</dbReference>
<dbReference type="Proteomes" id="UP000580043">
    <property type="component" value="Unassembled WGS sequence"/>
</dbReference>
<accession>A0A848FZ60</accession>
<dbReference type="Pfam" id="PF12729">
    <property type="entry name" value="4HB_MCP_1"/>
    <property type="match status" value="1"/>
</dbReference>
<feature type="domain" description="Chemotaxis methyl-accepting receptor HlyB-like 4HB MCP" evidence="2">
    <location>
        <begin position="5"/>
        <end position="180"/>
    </location>
</feature>
<keyword evidence="4" id="KW-1185">Reference proteome</keyword>
<dbReference type="AlphaFoldDB" id="A0A848FZ60"/>